<keyword evidence="2" id="KW-1133">Transmembrane helix</keyword>
<dbReference type="RefSeq" id="WP_190474993.1">
    <property type="nucleotide sequence ID" value="NZ_JACJPW010000162.1"/>
</dbReference>
<evidence type="ECO:0000313" key="3">
    <source>
        <dbReference type="EMBL" id="MBD2186054.1"/>
    </source>
</evidence>
<dbReference type="EMBL" id="JACJPW010000162">
    <property type="protein sequence ID" value="MBD2186054.1"/>
    <property type="molecule type" value="Genomic_DNA"/>
</dbReference>
<dbReference type="InterPro" id="IPR001646">
    <property type="entry name" value="5peptide_repeat"/>
</dbReference>
<feature type="region of interest" description="Disordered" evidence="1">
    <location>
        <begin position="1"/>
        <end position="47"/>
    </location>
</feature>
<dbReference type="AlphaFoldDB" id="A0A926ZKT2"/>
<dbReference type="Gene3D" id="2.160.20.80">
    <property type="entry name" value="E3 ubiquitin-protein ligase SopA"/>
    <property type="match status" value="1"/>
</dbReference>
<gene>
    <name evidence="3" type="ORF">H6G03_34195</name>
</gene>
<keyword evidence="2" id="KW-0812">Transmembrane</keyword>
<keyword evidence="2" id="KW-0472">Membrane</keyword>
<feature type="transmembrane region" description="Helical" evidence="2">
    <location>
        <begin position="79"/>
        <end position="99"/>
    </location>
</feature>
<feature type="transmembrane region" description="Helical" evidence="2">
    <location>
        <begin position="134"/>
        <end position="152"/>
    </location>
</feature>
<proteinExistence type="predicted"/>
<comment type="caution">
    <text evidence="3">The sequence shown here is derived from an EMBL/GenBank/DDBJ whole genome shotgun (WGS) entry which is preliminary data.</text>
</comment>
<evidence type="ECO:0000256" key="2">
    <source>
        <dbReference type="SAM" id="Phobius"/>
    </source>
</evidence>
<reference evidence="3" key="2">
    <citation type="submission" date="2020-08" db="EMBL/GenBank/DDBJ databases">
        <authorList>
            <person name="Chen M."/>
            <person name="Teng W."/>
            <person name="Zhao L."/>
            <person name="Hu C."/>
            <person name="Zhou Y."/>
            <person name="Han B."/>
            <person name="Song L."/>
            <person name="Shu W."/>
        </authorList>
    </citation>
    <scope>NUCLEOTIDE SEQUENCE</scope>
    <source>
        <strain evidence="3">FACHB-1375</strain>
    </source>
</reference>
<name>A0A926ZKT2_9CYAN</name>
<accession>A0A926ZKT2</accession>
<dbReference type="SUPFAM" id="SSF141571">
    <property type="entry name" value="Pentapeptide repeat-like"/>
    <property type="match status" value="1"/>
</dbReference>
<dbReference type="PANTHER" id="PTHR14136">
    <property type="entry name" value="BTB_POZ DOMAIN-CONTAINING PROTEIN KCTD9"/>
    <property type="match status" value="1"/>
</dbReference>
<dbReference type="Proteomes" id="UP000641646">
    <property type="component" value="Unassembled WGS sequence"/>
</dbReference>
<dbReference type="PANTHER" id="PTHR14136:SF17">
    <property type="entry name" value="BTB_POZ DOMAIN-CONTAINING PROTEIN KCTD9"/>
    <property type="match status" value="1"/>
</dbReference>
<evidence type="ECO:0000313" key="4">
    <source>
        <dbReference type="Proteomes" id="UP000641646"/>
    </source>
</evidence>
<organism evidence="3 4">
    <name type="scientific">Aerosakkonema funiforme FACHB-1375</name>
    <dbReference type="NCBI Taxonomy" id="2949571"/>
    <lineage>
        <taxon>Bacteria</taxon>
        <taxon>Bacillati</taxon>
        <taxon>Cyanobacteriota</taxon>
        <taxon>Cyanophyceae</taxon>
        <taxon>Oscillatoriophycideae</taxon>
        <taxon>Aerosakkonematales</taxon>
        <taxon>Aerosakkonemataceae</taxon>
        <taxon>Aerosakkonema</taxon>
    </lineage>
</organism>
<reference evidence="3" key="1">
    <citation type="journal article" date="2015" name="ISME J.">
        <title>Draft Genome Sequence of Streptomyces incarnatus NRRL8089, which Produces the Nucleoside Antibiotic Sinefungin.</title>
        <authorList>
            <person name="Oshima K."/>
            <person name="Hattori M."/>
            <person name="Shimizu H."/>
            <person name="Fukuda K."/>
            <person name="Nemoto M."/>
            <person name="Inagaki K."/>
            <person name="Tamura T."/>
        </authorList>
    </citation>
    <scope>NUCLEOTIDE SEQUENCE</scope>
    <source>
        <strain evidence="3">FACHB-1375</strain>
    </source>
</reference>
<keyword evidence="4" id="KW-1185">Reference proteome</keyword>
<feature type="transmembrane region" description="Helical" evidence="2">
    <location>
        <begin position="172"/>
        <end position="193"/>
    </location>
</feature>
<feature type="compositionally biased region" description="Polar residues" evidence="1">
    <location>
        <begin position="1"/>
        <end position="29"/>
    </location>
</feature>
<evidence type="ECO:0000256" key="1">
    <source>
        <dbReference type="SAM" id="MobiDB-lite"/>
    </source>
</evidence>
<dbReference type="InterPro" id="IPR051082">
    <property type="entry name" value="Pentapeptide-BTB/POZ_domain"/>
</dbReference>
<feature type="transmembrane region" description="Helical" evidence="2">
    <location>
        <begin position="105"/>
        <end position="122"/>
    </location>
</feature>
<dbReference type="Pfam" id="PF00805">
    <property type="entry name" value="Pentapeptide"/>
    <property type="match status" value="1"/>
</dbReference>
<sequence>MTESPNSRQNSANQPNLPTESPDSASGNGSFADRPRPSEYSASAGTNESDRLLSSLARKEIAIQQNAAAAVAPNRSASWVIVCATALMFVGIILNNFWIGISGSIVALLLSLRLIWPLLQSWLNDLQPHERSQLLGIVGFLAALLGLLKFIGVYDAIGNWLQQIKWDEFGSWAEWTGAVGQIMIAVLAVYIAWRQYVISKDLTIQQNIITQQQTIDAYFQGVSDLALDDEGMLEDWPQERVFAEGRTAAILTSIDAQGKAKVLRFLSQSRLLSPLKRDQHLGRPILNGFGGYEEDREYGVRVIDLGVMLAGANISRTDLRWVELSEANLVRADLSSCDLAHANLSRAILYEANLAGADLKGTRLFYGSAKTASPRSRTILPDYETGAHTGAVVENTDFTDVQRLSEEQRYYCCAWGGEKTRSTIPGGCVGIPNKLGH</sequence>
<protein>
    <submittedName>
        <fullName evidence="3">Pentapeptide repeat-containing protein</fullName>
    </submittedName>
</protein>